<protein>
    <submittedName>
        <fullName evidence="1">Uncharacterized protein</fullName>
    </submittedName>
</protein>
<evidence type="ECO:0000313" key="1">
    <source>
        <dbReference type="EMBL" id="XCH40419.1"/>
    </source>
</evidence>
<proteinExistence type="predicted"/>
<sequence length="43" mass="4781">MTATQREPEVAPLFLPEESHQFCLDLKCPVDYTSHILQAPPGA</sequence>
<name>A0AAU8GIF4_9CAUD</name>
<gene>
    <name evidence="1" type="ORF">YRYPWZST_CDS0018</name>
</gene>
<reference evidence="1" key="1">
    <citation type="submission" date="2024-05" db="EMBL/GenBank/DDBJ databases">
        <authorList>
            <person name="Mugo M.M."/>
            <person name="Musyoki A.M."/>
            <person name="Makumi A.M."/>
            <person name="Mutai I."/>
            <person name="Drechsel O."/>
            <person name="Kering K.K."/>
            <person name="Muturi P."/>
            <person name="Mbae C.K."/>
            <person name="Kariuki S.M."/>
        </authorList>
    </citation>
    <scope>NUCLEOTIDE SEQUENCE</scope>
</reference>
<dbReference type="EMBL" id="PP856722">
    <property type="protein sequence ID" value="XCH40419.1"/>
    <property type="molecule type" value="Genomic_DNA"/>
</dbReference>
<organism evidence="1">
    <name type="scientific">Salmonella phage vB_SEnST11_KE23</name>
    <dbReference type="NCBI Taxonomy" id="3161174"/>
    <lineage>
        <taxon>Viruses</taxon>
        <taxon>Duplodnaviria</taxon>
        <taxon>Heunggongvirae</taxon>
        <taxon>Uroviricota</taxon>
        <taxon>Caudoviricetes</taxon>
        <taxon>Vequintavirinae</taxon>
        <taxon>Seunavirus</taxon>
    </lineage>
</organism>
<accession>A0AAU8GIF4</accession>